<gene>
    <name evidence="3" type="ORF">F4X14_08300</name>
</gene>
<dbReference type="GO" id="GO:0019748">
    <property type="term" value="P:secondary metabolic process"/>
    <property type="evidence" value="ECO:0007669"/>
    <property type="project" value="TreeGrafter"/>
</dbReference>
<dbReference type="CDD" id="cd01292">
    <property type="entry name" value="metallo-dependent_hydrolases"/>
    <property type="match status" value="1"/>
</dbReference>
<dbReference type="Pfam" id="PF04909">
    <property type="entry name" value="Amidohydro_2"/>
    <property type="match status" value="2"/>
</dbReference>
<reference evidence="3" key="1">
    <citation type="submission" date="2019-09" db="EMBL/GenBank/DDBJ databases">
        <title>Characterisation of the sponge microbiome using genome-centric metagenomics.</title>
        <authorList>
            <person name="Engelberts J.P."/>
            <person name="Robbins S.J."/>
            <person name="De Goeij J.M."/>
            <person name="Aranda M."/>
            <person name="Bell S.C."/>
            <person name="Webster N.S."/>
        </authorList>
    </citation>
    <scope>NUCLEOTIDE SEQUENCE</scope>
    <source>
        <strain evidence="3">SB0661_bin_32</strain>
    </source>
</reference>
<dbReference type="EMBL" id="VXMH01000037">
    <property type="protein sequence ID" value="MYC94959.1"/>
    <property type="molecule type" value="Genomic_DNA"/>
</dbReference>
<keyword evidence="1" id="KW-0456">Lyase</keyword>
<evidence type="ECO:0000313" key="3">
    <source>
        <dbReference type="EMBL" id="MYC94959.1"/>
    </source>
</evidence>
<dbReference type="InterPro" id="IPR032465">
    <property type="entry name" value="ACMSD"/>
</dbReference>
<evidence type="ECO:0000256" key="1">
    <source>
        <dbReference type="ARBA" id="ARBA00023239"/>
    </source>
</evidence>
<dbReference type="GO" id="GO:0016831">
    <property type="term" value="F:carboxy-lyase activity"/>
    <property type="evidence" value="ECO:0007669"/>
    <property type="project" value="InterPro"/>
</dbReference>
<dbReference type="InterPro" id="IPR006680">
    <property type="entry name" value="Amidohydro-rel"/>
</dbReference>
<evidence type="ECO:0000259" key="2">
    <source>
        <dbReference type="Pfam" id="PF04909"/>
    </source>
</evidence>
<organism evidence="3">
    <name type="scientific">Caldilineaceae bacterium SB0661_bin_32</name>
    <dbReference type="NCBI Taxonomy" id="2605255"/>
    <lineage>
        <taxon>Bacteria</taxon>
        <taxon>Bacillati</taxon>
        <taxon>Chloroflexota</taxon>
        <taxon>Caldilineae</taxon>
        <taxon>Caldilineales</taxon>
        <taxon>Caldilineaceae</taxon>
    </lineage>
</organism>
<proteinExistence type="predicted"/>
<keyword evidence="3" id="KW-0378">Hydrolase</keyword>
<dbReference type="PANTHER" id="PTHR21240">
    <property type="entry name" value="2-AMINO-3-CARBOXYLMUCONATE-6-SEMIALDEHYDE DECARBOXYLASE"/>
    <property type="match status" value="1"/>
</dbReference>
<dbReference type="InterPro" id="IPR032466">
    <property type="entry name" value="Metal_Hydrolase"/>
</dbReference>
<dbReference type="PANTHER" id="PTHR21240:SF28">
    <property type="entry name" value="ISO-OROTATE DECARBOXYLASE (EUROFUNG)"/>
    <property type="match status" value="1"/>
</dbReference>
<sequence length="506" mass="56828">MYAIDVISEFSVNPIPEPDTTLEALLRQTEEHDTTLTLTTSRRGLVNQVNPEAVAETLEIVAQHPRLLGVGTLDPRYFLNWRDDLQACVDGGCVAIRFAPGPQNWSPETLVFEHMVEAVGAAGLPIIVDFKGSDQALSWIRKVAEVCHRYDVQVVMNEVSYAHMGELITVMQVYTNVFAAIRWLCLADGIEVMVEAGIGDRLLYGSNSPKYSIRSLRNQIFMAKISDEQKQAILGGNALRLLDMDIEELPADPLMIKAEADLPDEPIIDIHAHVSGFHCAEPFNTRFETNVPEMTERCNIQYTFVSSYNAINYDMREGNADTQAFLDRYPNLRGYIAIDPRDLAGSVEQMELYFQDPRFVGVKLYCPFGGNMATKRMQDLLDEIARFGRPTKIHMDEGGSPYPGVRSAAERNPDLVIIKAHGDDAEGARQVVDLPNVYFEFCSSGINAGTIRRSMDILGPERILFGTDQPLFAPWFEYGAYADAIQTQREADLIFRENARRIFRLD</sequence>
<dbReference type="AlphaFoldDB" id="A0A6B1D622"/>
<name>A0A6B1D622_9CHLR</name>
<accession>A0A6B1D622</accession>
<dbReference type="Gene3D" id="3.20.20.140">
    <property type="entry name" value="Metal-dependent hydrolases"/>
    <property type="match status" value="2"/>
</dbReference>
<dbReference type="SUPFAM" id="SSF51556">
    <property type="entry name" value="Metallo-dependent hydrolases"/>
    <property type="match status" value="2"/>
</dbReference>
<feature type="domain" description="Amidohydrolase-related" evidence="2">
    <location>
        <begin position="319"/>
        <end position="505"/>
    </location>
</feature>
<protein>
    <submittedName>
        <fullName evidence="3">Amidohydrolase family protein</fullName>
    </submittedName>
</protein>
<dbReference type="GO" id="GO:0005737">
    <property type="term" value="C:cytoplasm"/>
    <property type="evidence" value="ECO:0007669"/>
    <property type="project" value="TreeGrafter"/>
</dbReference>
<feature type="domain" description="Amidohydrolase-related" evidence="2">
    <location>
        <begin position="58"/>
        <end position="243"/>
    </location>
</feature>
<comment type="caution">
    <text evidence="3">The sequence shown here is derived from an EMBL/GenBank/DDBJ whole genome shotgun (WGS) entry which is preliminary data.</text>
</comment>
<dbReference type="GO" id="GO:0016787">
    <property type="term" value="F:hydrolase activity"/>
    <property type="evidence" value="ECO:0007669"/>
    <property type="project" value="UniProtKB-KW"/>
</dbReference>